<evidence type="ECO:0000256" key="1">
    <source>
        <dbReference type="ARBA" id="ARBA00022614"/>
    </source>
</evidence>
<accession>A0AA87YTR9</accession>
<evidence type="ECO:0000256" key="2">
    <source>
        <dbReference type="ARBA" id="ARBA00022737"/>
    </source>
</evidence>
<dbReference type="PROSITE" id="PS51450">
    <property type="entry name" value="LRR"/>
    <property type="match status" value="1"/>
</dbReference>
<dbReference type="Gene3D" id="3.80.10.10">
    <property type="entry name" value="Ribonuclease Inhibitor"/>
    <property type="match status" value="1"/>
</dbReference>
<reference evidence="3" key="1">
    <citation type="submission" date="2023-07" db="EMBL/GenBank/DDBJ databases">
        <title>draft genome sequence of fig (Ficus carica).</title>
        <authorList>
            <person name="Takahashi T."/>
            <person name="Nishimura K."/>
        </authorList>
    </citation>
    <scope>NUCLEOTIDE SEQUENCE</scope>
</reference>
<comment type="caution">
    <text evidence="3">The sequence shown here is derived from an EMBL/GenBank/DDBJ whole genome shotgun (WGS) entry which is preliminary data.</text>
</comment>
<evidence type="ECO:0000313" key="3">
    <source>
        <dbReference type="EMBL" id="GMN23369.1"/>
    </source>
</evidence>
<dbReference type="Proteomes" id="UP001187192">
    <property type="component" value="Unassembled WGS sequence"/>
</dbReference>
<organism evidence="3 4">
    <name type="scientific">Ficus carica</name>
    <name type="common">Common fig</name>
    <dbReference type="NCBI Taxonomy" id="3494"/>
    <lineage>
        <taxon>Eukaryota</taxon>
        <taxon>Viridiplantae</taxon>
        <taxon>Streptophyta</taxon>
        <taxon>Embryophyta</taxon>
        <taxon>Tracheophyta</taxon>
        <taxon>Spermatophyta</taxon>
        <taxon>Magnoliopsida</taxon>
        <taxon>eudicotyledons</taxon>
        <taxon>Gunneridae</taxon>
        <taxon>Pentapetalae</taxon>
        <taxon>rosids</taxon>
        <taxon>fabids</taxon>
        <taxon>Rosales</taxon>
        <taxon>Moraceae</taxon>
        <taxon>Ficeae</taxon>
        <taxon>Ficus</taxon>
    </lineage>
</organism>
<dbReference type="PANTHER" id="PTHR45752">
    <property type="entry name" value="LEUCINE-RICH REPEAT-CONTAINING"/>
    <property type="match status" value="1"/>
</dbReference>
<dbReference type="InterPro" id="IPR001611">
    <property type="entry name" value="Leu-rich_rpt"/>
</dbReference>
<gene>
    <name evidence="3" type="ORF">TIFTF001_045766</name>
</gene>
<keyword evidence="4" id="KW-1185">Reference proteome</keyword>
<protein>
    <submittedName>
        <fullName evidence="3">Uncharacterized protein</fullName>
    </submittedName>
</protein>
<keyword evidence="1" id="KW-0433">Leucine-rich repeat</keyword>
<dbReference type="InterPro" id="IPR050715">
    <property type="entry name" value="LRR-SigEffector_domain"/>
</dbReference>
<dbReference type="InterPro" id="IPR003591">
    <property type="entry name" value="Leu-rich_rpt_typical-subtyp"/>
</dbReference>
<dbReference type="SUPFAM" id="SSF52058">
    <property type="entry name" value="L domain-like"/>
    <property type="match status" value="1"/>
</dbReference>
<evidence type="ECO:0000313" key="4">
    <source>
        <dbReference type="Proteomes" id="UP001187192"/>
    </source>
</evidence>
<dbReference type="InterPro" id="IPR032675">
    <property type="entry name" value="LRR_dom_sf"/>
</dbReference>
<proteinExistence type="predicted"/>
<dbReference type="AlphaFoldDB" id="A0AA87YTR9"/>
<dbReference type="SMART" id="SM00369">
    <property type="entry name" value="LRR_TYP"/>
    <property type="match status" value="2"/>
</dbReference>
<sequence length="431" mass="49690">MDQLPEDLPFLEILEELFLDGTAMRTFPSSILLLKNLKLLSLRRYGVVPHKLWKSLLSFFSLPTEFFEFLDLKLPDDISRLSSLQRLDLSESNLRSIPESISQLSELIDLRLSKCRNLRSLPKHLPSSLKILETCDCPMLTTDGLDSMIITSVGNRFQLVDSRKSSGVDGDYTLKAPLAMTHVHADLLVGENIKELIDDGKHFQIRFPSGRIPEWFHHLTRESTLRIELNPDDPDRNPDRKRMRKGFALFAVFEIKEHENFENGISPEFRIDEQRLIVDLKDFMVGSYAVCFYLPLRWFSGKLNALSRVMETSVSTNRTDIELRMFGIHEVFEQAVEDFSNKLAQSANDHLELELNFVRHCKKLLDGENELLEGSSDIVEVVRKQHVTDPNRTAWDNIPSSDNKRFINKTYALLTRLFQVAYVYLCPSLIS</sequence>
<dbReference type="EMBL" id="BTGU01004203">
    <property type="protein sequence ID" value="GMN23369.1"/>
    <property type="molecule type" value="Genomic_DNA"/>
</dbReference>
<dbReference type="PANTHER" id="PTHR45752:SF195">
    <property type="entry name" value="LEUCINE-RICH REPEAT (LRR) FAMILY PROTEIN-RELATED"/>
    <property type="match status" value="1"/>
</dbReference>
<keyword evidence="2" id="KW-0677">Repeat</keyword>
<name>A0AA87YTR9_FICCA</name>